<dbReference type="CDD" id="cd00085">
    <property type="entry name" value="HNHc"/>
    <property type="match status" value="1"/>
</dbReference>
<dbReference type="InterPro" id="IPR003615">
    <property type="entry name" value="HNH_nuc"/>
</dbReference>
<dbReference type="Proteomes" id="UP000219252">
    <property type="component" value="Unassembled WGS sequence"/>
</dbReference>
<dbReference type="AlphaFoldDB" id="A0A285UCC5"/>
<keyword evidence="2" id="KW-0378">Hydrolase</keyword>
<dbReference type="Gene3D" id="1.10.30.50">
    <property type="match status" value="1"/>
</dbReference>
<name>A0A285UCC5_9BACL</name>
<keyword evidence="2" id="KW-0540">Nuclease</keyword>
<sequence>MSYLMHKKINDLNKELNLLFPDKKVFRLQDYFKKLSNAIYNFMVSFPEYKDLFKSEDINVKNKISYYLSTQGFKYFETLDLVPKEDLFLVENKMFRHNKALFRELIRETDFNIIFVLEMLKCNGYYLAIWLSTSLDSKSLPEPIEKLTEHDLITFDDMIETRRVKYSNGTLHYQILKQKVGEYFYLLVRDTSTYRTLKLSSKQPSSLFENLIKKGFDVFKEKELNFLHKLAMYDTKNPQGYTLTISETGTLKRMVKKSNKFKDVQDFYKYFGFNNLSVIKGVPRNKKIFEIIEANMDDTGHVFFEDKQSKDYKKIYHFAYNNCGITIEKLMEEYGFKYIGNQDGQRYERLLERILKFRVDEELSTANKKTKVYIPSGTKLYNLLRVDSSIQKMSFKDYLENYYNVELVGKPKNYTPVLEEIDGRDDFKELELIRMVEENCKLVSNDNKIYLESKTLPHKKIWSYATQINYDEDELLKEWGFERLSKREAEDYLKNIQSPINTNRAFLQLQDDDVEIDKVEDFLLGNIRKLQSNLNTTKQPVEQIARSRQLVVLLKELYDYTCQICGNENSDQIPQIITKEGKKYVEVHHIVPLHEGIGANDESEEFLDSYKNVIVLCPHHHKVMHYEYGGYKKLLEKEGELFFLNNTDSNRLIHIRLNKHLEPSFERTLQKI</sequence>
<organism evidence="2 3">
    <name type="scientific">Ureibacillus acetophenoni</name>
    <dbReference type="NCBI Taxonomy" id="614649"/>
    <lineage>
        <taxon>Bacteria</taxon>
        <taxon>Bacillati</taxon>
        <taxon>Bacillota</taxon>
        <taxon>Bacilli</taxon>
        <taxon>Bacillales</taxon>
        <taxon>Caryophanaceae</taxon>
        <taxon>Ureibacillus</taxon>
    </lineage>
</organism>
<accession>A0A285UCC5</accession>
<dbReference type="EMBL" id="OBQC01000005">
    <property type="protein sequence ID" value="SOC39058.1"/>
    <property type="molecule type" value="Genomic_DNA"/>
</dbReference>
<dbReference type="GO" id="GO:0004519">
    <property type="term" value="F:endonuclease activity"/>
    <property type="evidence" value="ECO:0007669"/>
    <property type="project" value="UniProtKB-KW"/>
</dbReference>
<keyword evidence="3" id="KW-1185">Reference proteome</keyword>
<reference evidence="3" key="1">
    <citation type="submission" date="2017-08" db="EMBL/GenBank/DDBJ databases">
        <authorList>
            <person name="Varghese N."/>
            <person name="Submissions S."/>
        </authorList>
    </citation>
    <scope>NUCLEOTIDE SEQUENCE [LARGE SCALE GENOMIC DNA]</scope>
    <source>
        <strain evidence="3">JC23</strain>
    </source>
</reference>
<dbReference type="Pfam" id="PF13391">
    <property type="entry name" value="HNH_2"/>
    <property type="match status" value="1"/>
</dbReference>
<gene>
    <name evidence="2" type="ORF">SAMN05877842_10526</name>
</gene>
<keyword evidence="2" id="KW-0255">Endonuclease</keyword>
<protein>
    <submittedName>
        <fullName evidence="2">HNH endonuclease</fullName>
    </submittedName>
</protein>
<proteinExistence type="predicted"/>
<evidence type="ECO:0000313" key="3">
    <source>
        <dbReference type="Proteomes" id="UP000219252"/>
    </source>
</evidence>
<evidence type="ECO:0000313" key="2">
    <source>
        <dbReference type="EMBL" id="SOC39058.1"/>
    </source>
</evidence>
<feature type="domain" description="HNH nuclease" evidence="1">
    <location>
        <begin position="562"/>
        <end position="622"/>
    </location>
</feature>
<dbReference type="RefSeq" id="WP_097149232.1">
    <property type="nucleotide sequence ID" value="NZ_OBQC01000005.1"/>
</dbReference>
<evidence type="ECO:0000259" key="1">
    <source>
        <dbReference type="Pfam" id="PF13391"/>
    </source>
</evidence>